<keyword evidence="3" id="KW-1185">Reference proteome</keyword>
<dbReference type="Proteomes" id="UP000660668">
    <property type="component" value="Unassembled WGS sequence"/>
</dbReference>
<dbReference type="EMBL" id="JADKPO010000004">
    <property type="protein sequence ID" value="MBF4767095.1"/>
    <property type="molecule type" value="Genomic_DNA"/>
</dbReference>
<name>A0A930VNJ5_9ACTN</name>
<dbReference type="RefSeq" id="WP_194695236.1">
    <property type="nucleotide sequence ID" value="NZ_JADKPO010000004.1"/>
</dbReference>
<dbReference type="AlphaFoldDB" id="A0A930VNJ5"/>
<keyword evidence="1" id="KW-1133">Transmembrane helix</keyword>
<accession>A0A930VNJ5</accession>
<organism evidence="2 3">
    <name type="scientific">Nocardioides agariphilus</name>
    <dbReference type="NCBI Taxonomy" id="433664"/>
    <lineage>
        <taxon>Bacteria</taxon>
        <taxon>Bacillati</taxon>
        <taxon>Actinomycetota</taxon>
        <taxon>Actinomycetes</taxon>
        <taxon>Propionibacteriales</taxon>
        <taxon>Nocardioidaceae</taxon>
        <taxon>Nocardioides</taxon>
    </lineage>
</organism>
<keyword evidence="1" id="KW-0472">Membrane</keyword>
<feature type="transmembrane region" description="Helical" evidence="1">
    <location>
        <begin position="44"/>
        <end position="65"/>
    </location>
</feature>
<gene>
    <name evidence="2" type="ORF">ISU10_04870</name>
</gene>
<proteinExistence type="predicted"/>
<sequence>MSTTEETLVREALQQSTDDLAAPVQLLTRNAARNGRRLRLRRRVTVAVGSVCAAAAIAVPVVLALGPNPARDGGFATDPSTSLPEPPPITGQVGWWDMPASEMLHRLRDVGPAGRSYVEPVLTNEGENAPGEPVAEMRGWLAADVVAHGATAGGINLLLYAPGQSAEKYTCPGNLVSPDSCTEMTNGAGTTVGRQSVTTTGEVTVIEVVLRGPGGGLVYVAVSNSADDKWGMGSTVASRNPPLSLEQVTDIATSSAWTDWRPRRQ</sequence>
<evidence type="ECO:0000313" key="2">
    <source>
        <dbReference type="EMBL" id="MBF4767095.1"/>
    </source>
</evidence>
<keyword evidence="1" id="KW-0812">Transmembrane</keyword>
<comment type="caution">
    <text evidence="2">The sequence shown here is derived from an EMBL/GenBank/DDBJ whole genome shotgun (WGS) entry which is preliminary data.</text>
</comment>
<reference evidence="2" key="1">
    <citation type="submission" date="2020-11" db="EMBL/GenBank/DDBJ databases">
        <title>Nocardioides cynanchi sp. nov., isolated from soil of rhizosphere of Cynanchum wilfordii.</title>
        <authorList>
            <person name="Lee J.-S."/>
            <person name="Suh M.K."/>
            <person name="Kim J.-S."/>
        </authorList>
    </citation>
    <scope>NUCLEOTIDE SEQUENCE</scope>
    <source>
        <strain evidence="2">KCTC 19276</strain>
    </source>
</reference>
<evidence type="ECO:0000313" key="3">
    <source>
        <dbReference type="Proteomes" id="UP000660668"/>
    </source>
</evidence>
<protein>
    <submittedName>
        <fullName evidence="2">Uncharacterized protein</fullName>
    </submittedName>
</protein>
<evidence type="ECO:0000256" key="1">
    <source>
        <dbReference type="SAM" id="Phobius"/>
    </source>
</evidence>